<evidence type="ECO:0000256" key="9">
    <source>
        <dbReference type="SAM" id="Phobius"/>
    </source>
</evidence>
<dbReference type="Gene3D" id="1.10.357.20">
    <property type="entry name" value="SLC41 divalent cation transporters, integral membrane domain"/>
    <property type="match status" value="2"/>
</dbReference>
<dbReference type="GO" id="GO:0008324">
    <property type="term" value="F:monoatomic cation transmembrane transporter activity"/>
    <property type="evidence" value="ECO:0007669"/>
    <property type="project" value="InterPro"/>
</dbReference>
<evidence type="ECO:0000256" key="7">
    <source>
        <dbReference type="ARBA" id="ARBA00023065"/>
    </source>
</evidence>
<comment type="similarity">
    <text evidence="2">Belongs to the SLC41A transporter family.</text>
</comment>
<dbReference type="PANTHER" id="PTHR16228">
    <property type="entry name" value="DIVALENT CATION TRANSPORTER SOLUTE CARRIER FAMILY 41"/>
    <property type="match status" value="1"/>
</dbReference>
<dbReference type="Proteomes" id="UP000502823">
    <property type="component" value="Unassembled WGS sequence"/>
</dbReference>
<dbReference type="SUPFAM" id="SSF161093">
    <property type="entry name" value="MgtE membrane domain-like"/>
    <property type="match status" value="2"/>
</dbReference>
<comment type="caution">
    <text evidence="11">The sequence shown here is derived from an EMBL/GenBank/DDBJ whole genome shotgun (WGS) entry which is preliminary data.</text>
</comment>
<dbReference type="InterPro" id="IPR006667">
    <property type="entry name" value="SLC41_membr_dom"/>
</dbReference>
<dbReference type="Pfam" id="PF01769">
    <property type="entry name" value="MgtE"/>
    <property type="match status" value="2"/>
</dbReference>
<keyword evidence="8 9" id="KW-0472">Membrane</keyword>
<evidence type="ECO:0000256" key="6">
    <source>
        <dbReference type="ARBA" id="ARBA00022989"/>
    </source>
</evidence>
<proteinExistence type="inferred from homology"/>
<dbReference type="InterPro" id="IPR045349">
    <property type="entry name" value="SLC41A1-3"/>
</dbReference>
<keyword evidence="7" id="KW-0406">Ion transport</keyword>
<organism evidence="11 12">
    <name type="scientific">Coptotermes formosanus</name>
    <name type="common">Formosan subterranean termite</name>
    <dbReference type="NCBI Taxonomy" id="36987"/>
    <lineage>
        <taxon>Eukaryota</taxon>
        <taxon>Metazoa</taxon>
        <taxon>Ecdysozoa</taxon>
        <taxon>Arthropoda</taxon>
        <taxon>Hexapoda</taxon>
        <taxon>Insecta</taxon>
        <taxon>Pterygota</taxon>
        <taxon>Neoptera</taxon>
        <taxon>Polyneoptera</taxon>
        <taxon>Dictyoptera</taxon>
        <taxon>Blattodea</taxon>
        <taxon>Blattoidea</taxon>
        <taxon>Termitoidae</taxon>
        <taxon>Rhinotermitidae</taxon>
        <taxon>Coptotermes</taxon>
    </lineage>
</organism>
<evidence type="ECO:0000313" key="12">
    <source>
        <dbReference type="Proteomes" id="UP000502823"/>
    </source>
</evidence>
<keyword evidence="5" id="KW-0460">Magnesium</keyword>
<feature type="transmembrane region" description="Helical" evidence="9">
    <location>
        <begin position="216"/>
        <end position="237"/>
    </location>
</feature>
<gene>
    <name evidence="11" type="ORF">Cfor_08410</name>
</gene>
<feature type="transmembrane region" description="Helical" evidence="9">
    <location>
        <begin position="65"/>
        <end position="83"/>
    </location>
</feature>
<evidence type="ECO:0000256" key="3">
    <source>
        <dbReference type="ARBA" id="ARBA00022448"/>
    </source>
</evidence>
<sequence>MGPQDEKEIPFALTDIDMLPASDADDSPLPNKAVKHAPASSAAQHCITEATTPSAETHISIGCQIVVPFFIAGMGMVGAGFYLDHVQDWEVFKKVPEIIILVPSLLGLKGNLEMTLASRLSTEANLGHMDDAKEKWSMIFGNLTLVQCQAIVVGLMSAVVAVVMVVVTQQEFSLSHTLLLCSCSLITSSIASLLLGFITATVVIVSRCFNINPDNVATPIAASLGDITSLALLSWTASMLYAPKDNFSWIPPIIIGCYLLVIPFWVFIAKKNKYTQSVLYTGWTPVVLAMLLSTLAGLILDILMAKYKDIAVYQPVINGVGGNLVSVQASRLSTELHKDNELGTLPPAARICISPLDAFLSKQHYAVTARVLMLMVIPGHIVFVYTIKYFKEGTASPTKLFVTSYLTAAFVQVSILLYVAYILTYYFWSRNVDPDNSTIPYLTALGDLLGVMTLGLTFEFLYLVGDTQLSV</sequence>
<keyword evidence="6 9" id="KW-1133">Transmembrane helix</keyword>
<feature type="transmembrane region" description="Helical" evidence="9">
    <location>
        <begin position="139"/>
        <end position="166"/>
    </location>
</feature>
<dbReference type="EMBL" id="BLKM01000900">
    <property type="protein sequence ID" value="GFG39461.1"/>
    <property type="molecule type" value="Genomic_DNA"/>
</dbReference>
<dbReference type="AlphaFoldDB" id="A0A6L2Q3I3"/>
<keyword evidence="4 9" id="KW-0812">Transmembrane</keyword>
<dbReference type="InterPro" id="IPR036739">
    <property type="entry name" value="SLC41_membr_dom_sf"/>
</dbReference>
<dbReference type="FunFam" id="1.10.357.20:FF:000001">
    <property type="entry name" value="Solute carrier family 41 member 2"/>
    <property type="match status" value="1"/>
</dbReference>
<dbReference type="OrthoDB" id="5791097at2759"/>
<keyword evidence="3" id="KW-0813">Transport</keyword>
<evidence type="ECO:0000256" key="4">
    <source>
        <dbReference type="ARBA" id="ARBA00022692"/>
    </source>
</evidence>
<dbReference type="PANTHER" id="PTHR16228:SF7">
    <property type="entry name" value="SLC41A_MGTE INTEGRAL MEMBRANE DOMAIN-CONTAINING PROTEIN"/>
    <property type="match status" value="1"/>
</dbReference>
<feature type="transmembrane region" description="Helical" evidence="9">
    <location>
        <begin position="249"/>
        <end position="268"/>
    </location>
</feature>
<evidence type="ECO:0000256" key="2">
    <source>
        <dbReference type="ARBA" id="ARBA00009749"/>
    </source>
</evidence>
<feature type="transmembrane region" description="Helical" evidence="9">
    <location>
        <begin position="280"/>
        <end position="300"/>
    </location>
</feature>
<protein>
    <recommendedName>
        <fullName evidence="10">SLC41A/MgtE integral membrane domain-containing protein</fullName>
    </recommendedName>
</protein>
<evidence type="ECO:0000256" key="8">
    <source>
        <dbReference type="ARBA" id="ARBA00023136"/>
    </source>
</evidence>
<keyword evidence="12" id="KW-1185">Reference proteome</keyword>
<reference evidence="12" key="1">
    <citation type="submission" date="2020-01" db="EMBL/GenBank/DDBJ databases">
        <title>Draft genome sequence of the Termite Coptotermes fromosanus.</title>
        <authorList>
            <person name="Itakura S."/>
            <person name="Yosikawa Y."/>
            <person name="Umezawa K."/>
        </authorList>
    </citation>
    <scope>NUCLEOTIDE SEQUENCE [LARGE SCALE GENOMIC DNA]</scope>
</reference>
<dbReference type="GO" id="GO:0005886">
    <property type="term" value="C:plasma membrane"/>
    <property type="evidence" value="ECO:0007669"/>
    <property type="project" value="TreeGrafter"/>
</dbReference>
<feature type="transmembrane region" description="Helical" evidence="9">
    <location>
        <begin position="178"/>
        <end position="204"/>
    </location>
</feature>
<feature type="domain" description="SLC41A/MgtE integral membrane" evidence="10">
    <location>
        <begin position="314"/>
        <end position="454"/>
    </location>
</feature>
<feature type="transmembrane region" description="Helical" evidence="9">
    <location>
        <begin position="402"/>
        <end position="427"/>
    </location>
</feature>
<name>A0A6L2Q3I3_COPFO</name>
<evidence type="ECO:0000256" key="1">
    <source>
        <dbReference type="ARBA" id="ARBA00004141"/>
    </source>
</evidence>
<evidence type="ECO:0000259" key="10">
    <source>
        <dbReference type="Pfam" id="PF01769"/>
    </source>
</evidence>
<feature type="transmembrane region" description="Helical" evidence="9">
    <location>
        <begin position="371"/>
        <end position="390"/>
    </location>
</feature>
<evidence type="ECO:0000313" key="11">
    <source>
        <dbReference type="EMBL" id="GFG39461.1"/>
    </source>
</evidence>
<feature type="transmembrane region" description="Helical" evidence="9">
    <location>
        <begin position="439"/>
        <end position="464"/>
    </location>
</feature>
<accession>A0A6L2Q3I3</accession>
<comment type="subcellular location">
    <subcellularLocation>
        <location evidence="1">Membrane</location>
        <topology evidence="1">Multi-pass membrane protein</topology>
    </subcellularLocation>
</comment>
<feature type="domain" description="SLC41A/MgtE integral membrane" evidence="10">
    <location>
        <begin position="102"/>
        <end position="234"/>
    </location>
</feature>
<evidence type="ECO:0000256" key="5">
    <source>
        <dbReference type="ARBA" id="ARBA00022842"/>
    </source>
</evidence>
<dbReference type="InParanoid" id="A0A6L2Q3I3"/>